<dbReference type="Gene3D" id="3.40.50.720">
    <property type="entry name" value="NAD(P)-binding Rossmann-like Domain"/>
    <property type="match status" value="1"/>
</dbReference>
<dbReference type="AlphaFoldDB" id="A0A292PTN0"/>
<feature type="chain" id="PRO_5012041856" description="NAD-dependent epimerase/dehydratase domain-containing protein" evidence="3">
    <location>
        <begin position="19"/>
        <end position="237"/>
    </location>
</feature>
<dbReference type="Proteomes" id="UP001412239">
    <property type="component" value="Unassembled WGS sequence"/>
</dbReference>
<evidence type="ECO:0008006" key="6">
    <source>
        <dbReference type="Google" id="ProtNLM"/>
    </source>
</evidence>
<comment type="similarity">
    <text evidence="2">Belongs to the NAD(P)-dependent epimerase/dehydratase family. Dihydroflavonol-4-reductase subfamily.</text>
</comment>
<dbReference type="EMBL" id="LN891037">
    <property type="protein sequence ID" value="CUS10896.1"/>
    <property type="molecule type" value="Genomic_DNA"/>
</dbReference>
<evidence type="ECO:0000313" key="5">
    <source>
        <dbReference type="Proteomes" id="UP001412239"/>
    </source>
</evidence>
<dbReference type="PANTHER" id="PTHR10366:SF564">
    <property type="entry name" value="STEROL-4-ALPHA-CARBOXYLATE 3-DEHYDROGENASE, DECARBOXYLATING"/>
    <property type="match status" value="1"/>
</dbReference>
<dbReference type="GO" id="GO:0016616">
    <property type="term" value="F:oxidoreductase activity, acting on the CH-OH group of donors, NAD or NADP as acceptor"/>
    <property type="evidence" value="ECO:0007669"/>
    <property type="project" value="TreeGrafter"/>
</dbReference>
<protein>
    <recommendedName>
        <fullName evidence="6">NAD-dependent epimerase/dehydratase domain-containing protein</fullName>
    </recommendedName>
</protein>
<dbReference type="InterPro" id="IPR050425">
    <property type="entry name" value="NAD(P)_dehydrat-like"/>
</dbReference>
<organism evidence="4 5">
    <name type="scientific">Tuber aestivum</name>
    <name type="common">summer truffle</name>
    <dbReference type="NCBI Taxonomy" id="59557"/>
    <lineage>
        <taxon>Eukaryota</taxon>
        <taxon>Fungi</taxon>
        <taxon>Dikarya</taxon>
        <taxon>Ascomycota</taxon>
        <taxon>Pezizomycotina</taxon>
        <taxon>Pezizomycetes</taxon>
        <taxon>Pezizales</taxon>
        <taxon>Tuberaceae</taxon>
        <taxon>Tuber</taxon>
    </lineage>
</organism>
<accession>A0A292PTN0</accession>
<keyword evidence="5" id="KW-1185">Reference proteome</keyword>
<dbReference type="InterPro" id="IPR036291">
    <property type="entry name" value="NAD(P)-bd_dom_sf"/>
</dbReference>
<proteinExistence type="inferred from homology"/>
<keyword evidence="3" id="KW-0732">Signal</keyword>
<evidence type="ECO:0000256" key="2">
    <source>
        <dbReference type="ARBA" id="ARBA00023445"/>
    </source>
</evidence>
<dbReference type="SUPFAM" id="SSF51735">
    <property type="entry name" value="NAD(P)-binding Rossmann-fold domains"/>
    <property type="match status" value="1"/>
</dbReference>
<evidence type="ECO:0000313" key="4">
    <source>
        <dbReference type="EMBL" id="CUS10896.1"/>
    </source>
</evidence>
<keyword evidence="1" id="KW-0560">Oxidoreductase</keyword>
<sequence>MALAIAKMARVLIAAVNGTLGVLKAPKAFAPSTKRIVYRSKAVMVVITSSSASIMDLNKLNNGTGYTYTEDDWSPTTLEAGLLDPRAPKKFPEKAAWDFVKQEKPNFDITSVNPPLLFGPAKLYISLLSSLNTSNEVGIHRTKTGSMPNTIVQRVLYFIEGQVKNGAPPKGVYLWVDVGKPEERGSWSPRATSQTRRLLMLSARTPYSLTPDWEKGEPNGGYPQDCARPIMQGANGF</sequence>
<reference evidence="4" key="1">
    <citation type="submission" date="2015-10" db="EMBL/GenBank/DDBJ databases">
        <authorList>
            <person name="Regsiter A."/>
            <person name="william w."/>
        </authorList>
    </citation>
    <scope>NUCLEOTIDE SEQUENCE</scope>
    <source>
        <strain evidence="4">Montdore</strain>
    </source>
</reference>
<name>A0A292PTN0_9PEZI</name>
<dbReference type="PANTHER" id="PTHR10366">
    <property type="entry name" value="NAD DEPENDENT EPIMERASE/DEHYDRATASE"/>
    <property type="match status" value="1"/>
</dbReference>
<gene>
    <name evidence="4" type="ORF">GSTUAT00005038001</name>
</gene>
<evidence type="ECO:0000256" key="3">
    <source>
        <dbReference type="SAM" id="SignalP"/>
    </source>
</evidence>
<feature type="signal peptide" evidence="3">
    <location>
        <begin position="1"/>
        <end position="18"/>
    </location>
</feature>
<evidence type="ECO:0000256" key="1">
    <source>
        <dbReference type="ARBA" id="ARBA00023002"/>
    </source>
</evidence>